<dbReference type="InterPro" id="IPR004358">
    <property type="entry name" value="Sig_transdc_His_kin-like_C"/>
</dbReference>
<dbReference type="Pfam" id="PF02518">
    <property type="entry name" value="HATPase_c"/>
    <property type="match status" value="1"/>
</dbReference>
<feature type="non-terminal residue" evidence="4">
    <location>
        <position position="1"/>
    </location>
</feature>
<dbReference type="SUPFAM" id="SSF55874">
    <property type="entry name" value="ATPase domain of HSP90 chaperone/DNA topoisomerase II/histidine kinase"/>
    <property type="match status" value="1"/>
</dbReference>
<accession>X1CGE2</accession>
<organism evidence="4">
    <name type="scientific">marine sediment metagenome</name>
    <dbReference type="NCBI Taxonomy" id="412755"/>
    <lineage>
        <taxon>unclassified sequences</taxon>
        <taxon>metagenomes</taxon>
        <taxon>ecological metagenomes</taxon>
    </lineage>
</organism>
<evidence type="ECO:0000256" key="2">
    <source>
        <dbReference type="ARBA" id="ARBA00022777"/>
    </source>
</evidence>
<dbReference type="GO" id="GO:0016301">
    <property type="term" value="F:kinase activity"/>
    <property type="evidence" value="ECO:0007669"/>
    <property type="project" value="UniProtKB-KW"/>
</dbReference>
<comment type="caution">
    <text evidence="4">The sequence shown here is derived from an EMBL/GenBank/DDBJ whole genome shotgun (WGS) entry which is preliminary data.</text>
</comment>
<evidence type="ECO:0000259" key="3">
    <source>
        <dbReference type="PROSITE" id="PS50109"/>
    </source>
</evidence>
<dbReference type="GO" id="GO:0000160">
    <property type="term" value="P:phosphorelay signal transduction system"/>
    <property type="evidence" value="ECO:0007669"/>
    <property type="project" value="UniProtKB-KW"/>
</dbReference>
<protein>
    <recommendedName>
        <fullName evidence="3">Histidine kinase domain-containing protein</fullName>
    </recommendedName>
</protein>
<evidence type="ECO:0000256" key="1">
    <source>
        <dbReference type="ARBA" id="ARBA00022679"/>
    </source>
</evidence>
<dbReference type="PRINTS" id="PR00344">
    <property type="entry name" value="BCTRLSENSOR"/>
</dbReference>
<dbReference type="Gene3D" id="3.30.565.10">
    <property type="entry name" value="Histidine kinase-like ATPase, C-terminal domain"/>
    <property type="match status" value="1"/>
</dbReference>
<dbReference type="InterPro" id="IPR003594">
    <property type="entry name" value="HATPase_dom"/>
</dbReference>
<reference evidence="4" key="1">
    <citation type="journal article" date="2014" name="Front. Microbiol.">
        <title>High frequency of phylogenetically diverse reductive dehalogenase-homologous genes in deep subseafloor sedimentary metagenomes.</title>
        <authorList>
            <person name="Kawai M."/>
            <person name="Futagami T."/>
            <person name="Toyoda A."/>
            <person name="Takaki Y."/>
            <person name="Nishi S."/>
            <person name="Hori S."/>
            <person name="Arai W."/>
            <person name="Tsubouchi T."/>
            <person name="Morono Y."/>
            <person name="Uchiyama I."/>
            <person name="Ito T."/>
            <person name="Fujiyama A."/>
            <person name="Inagaki F."/>
            <person name="Takami H."/>
        </authorList>
    </citation>
    <scope>NUCLEOTIDE SEQUENCE</scope>
    <source>
        <strain evidence="4">Expedition CK06-06</strain>
    </source>
</reference>
<sequence>NVIKHANARKVQVHLKKDNEAIRVSIEDDGVGFEMSELGLPVKESGGFGLFHVRERIEYLGGRIEIESKPGRGCKVTMIAPLKQQVIGEAKDAKKV</sequence>
<dbReference type="PANTHER" id="PTHR24421">
    <property type="entry name" value="NITRATE/NITRITE SENSOR PROTEIN NARX-RELATED"/>
    <property type="match status" value="1"/>
</dbReference>
<dbReference type="InterPro" id="IPR050482">
    <property type="entry name" value="Sensor_HK_TwoCompSys"/>
</dbReference>
<dbReference type="CDD" id="cd16917">
    <property type="entry name" value="HATPase_UhpB-NarQ-NarX-like"/>
    <property type="match status" value="1"/>
</dbReference>
<dbReference type="InterPro" id="IPR005467">
    <property type="entry name" value="His_kinase_dom"/>
</dbReference>
<feature type="domain" description="Histidine kinase" evidence="3">
    <location>
        <begin position="1"/>
        <end position="84"/>
    </location>
</feature>
<dbReference type="InterPro" id="IPR036890">
    <property type="entry name" value="HATPase_C_sf"/>
</dbReference>
<dbReference type="AlphaFoldDB" id="X1CGE2"/>
<keyword evidence="2" id="KW-0418">Kinase</keyword>
<dbReference type="PROSITE" id="PS50109">
    <property type="entry name" value="HIS_KIN"/>
    <property type="match status" value="1"/>
</dbReference>
<gene>
    <name evidence="4" type="ORF">S01H4_44556</name>
</gene>
<name>X1CGE2_9ZZZZ</name>
<keyword evidence="1" id="KW-0808">Transferase</keyword>
<proteinExistence type="predicted"/>
<evidence type="ECO:0000313" key="4">
    <source>
        <dbReference type="EMBL" id="GAG92152.1"/>
    </source>
</evidence>
<dbReference type="EMBL" id="BART01024715">
    <property type="protein sequence ID" value="GAG92152.1"/>
    <property type="molecule type" value="Genomic_DNA"/>
</dbReference>
<dbReference type="PANTHER" id="PTHR24421:SF58">
    <property type="entry name" value="SIGNAL TRANSDUCTION HISTIDINE-PROTEIN KINASE_PHOSPHATASE UHPB"/>
    <property type="match status" value="1"/>
</dbReference>